<dbReference type="PANTHER" id="PTHR35333:SF3">
    <property type="entry name" value="BETA-LACTAMASE-TYPE TRANSPEPTIDASE FOLD CONTAINING PROTEIN"/>
    <property type="match status" value="1"/>
</dbReference>
<dbReference type="InterPro" id="IPR045155">
    <property type="entry name" value="Beta-lactam_cat"/>
</dbReference>
<sequence>MTPSPNRRTLMIAGGLSTLLGGCALIRERPDNRAVIAQKLAELEKQSGGRLGVMAIDNIGGASSDRIGYRETERFPFCSTFKLILVSAILNRSLEDSTLLQRRVRYDAADLVAYSPVTEKAVGAGLSVSGLCAAALQYSDNTAGNLLIRELGGIGAVNEYARNIGDESFRLDRMETELNSAVPGDDRDTTTPLAMAQSLQRLVLGEILPPLQRRMLVDWMRGNTTGGTRIRSAMPSDWVIADKTGGGDYGTTNDVAVIWPGSESPVILAIYFTQTVQDAPPRNDVVATAARIIGEHFI</sequence>
<evidence type="ECO:0000256" key="2">
    <source>
        <dbReference type="ARBA" id="ARBA00009009"/>
    </source>
</evidence>
<dbReference type="SUPFAM" id="SSF56601">
    <property type="entry name" value="beta-lactamase/transpeptidase-like"/>
    <property type="match status" value="1"/>
</dbReference>
<dbReference type="PROSITE" id="PS51257">
    <property type="entry name" value="PROKAR_LIPOPROTEIN"/>
    <property type="match status" value="1"/>
</dbReference>
<dbReference type="EMBL" id="JBIUZV010000006">
    <property type="protein sequence ID" value="MFJ3046708.1"/>
    <property type="molecule type" value="Genomic_DNA"/>
</dbReference>
<evidence type="ECO:0000313" key="6">
    <source>
        <dbReference type="Proteomes" id="UP001617427"/>
    </source>
</evidence>
<name>A0ABW8F089_9BURK</name>
<protein>
    <recommendedName>
        <fullName evidence="3">beta-lactamase</fullName>
        <ecNumber evidence="3">3.5.2.6</ecNumber>
    </recommendedName>
</protein>
<comment type="caution">
    <text evidence="5">The sequence shown here is derived from an EMBL/GenBank/DDBJ whole genome shotgun (WGS) entry which is preliminary data.</text>
</comment>
<evidence type="ECO:0000313" key="5">
    <source>
        <dbReference type="EMBL" id="MFJ3046708.1"/>
    </source>
</evidence>
<dbReference type="PANTHER" id="PTHR35333">
    <property type="entry name" value="BETA-LACTAMASE"/>
    <property type="match status" value="1"/>
</dbReference>
<evidence type="ECO:0000256" key="3">
    <source>
        <dbReference type="ARBA" id="ARBA00012865"/>
    </source>
</evidence>
<evidence type="ECO:0000259" key="4">
    <source>
        <dbReference type="Pfam" id="PF13354"/>
    </source>
</evidence>
<feature type="domain" description="Beta-lactamase class A catalytic" evidence="4">
    <location>
        <begin position="65"/>
        <end position="271"/>
    </location>
</feature>
<evidence type="ECO:0000256" key="1">
    <source>
        <dbReference type="ARBA" id="ARBA00001526"/>
    </source>
</evidence>
<dbReference type="Gene3D" id="3.40.710.10">
    <property type="entry name" value="DD-peptidase/beta-lactamase superfamily"/>
    <property type="match status" value="1"/>
</dbReference>
<keyword evidence="5" id="KW-0378">Hydrolase</keyword>
<dbReference type="Pfam" id="PF13354">
    <property type="entry name" value="Beta-lactamase2"/>
    <property type="match status" value="1"/>
</dbReference>
<dbReference type="InterPro" id="IPR012338">
    <property type="entry name" value="Beta-lactam/transpept-like"/>
</dbReference>
<dbReference type="RefSeq" id="WP_402700916.1">
    <property type="nucleotide sequence ID" value="NZ_JBIUZV010000006.1"/>
</dbReference>
<dbReference type="GO" id="GO:0008800">
    <property type="term" value="F:beta-lactamase activity"/>
    <property type="evidence" value="ECO:0007669"/>
    <property type="project" value="UniProtKB-EC"/>
</dbReference>
<comment type="catalytic activity">
    <reaction evidence="1">
        <text>a beta-lactam + H2O = a substituted beta-amino acid</text>
        <dbReference type="Rhea" id="RHEA:20401"/>
        <dbReference type="ChEBI" id="CHEBI:15377"/>
        <dbReference type="ChEBI" id="CHEBI:35627"/>
        <dbReference type="ChEBI" id="CHEBI:140347"/>
        <dbReference type="EC" id="3.5.2.6"/>
    </reaction>
</comment>
<organism evidence="5 6">
    <name type="scientific">Herbaspirillum chlorophenolicum</name>
    <dbReference type="NCBI Taxonomy" id="211589"/>
    <lineage>
        <taxon>Bacteria</taxon>
        <taxon>Pseudomonadati</taxon>
        <taxon>Pseudomonadota</taxon>
        <taxon>Betaproteobacteria</taxon>
        <taxon>Burkholderiales</taxon>
        <taxon>Oxalobacteraceae</taxon>
        <taxon>Herbaspirillum</taxon>
    </lineage>
</organism>
<dbReference type="NCBIfam" id="NF033103">
    <property type="entry name" value="bla_class_A"/>
    <property type="match status" value="1"/>
</dbReference>
<reference evidence="5 6" key="1">
    <citation type="submission" date="2024-10" db="EMBL/GenBank/DDBJ databases">
        <title>The Natural Products Discovery Center: Release of the First 8490 Sequenced Strains for Exploring Actinobacteria Biosynthetic Diversity.</title>
        <authorList>
            <person name="Kalkreuter E."/>
            <person name="Kautsar S.A."/>
            <person name="Yang D."/>
            <person name="Bader C.D."/>
            <person name="Teijaro C.N."/>
            <person name="Fluegel L."/>
            <person name="Davis C.M."/>
            <person name="Simpson J.R."/>
            <person name="Lauterbach L."/>
            <person name="Steele A.D."/>
            <person name="Gui C."/>
            <person name="Meng S."/>
            <person name="Li G."/>
            <person name="Viehrig K."/>
            <person name="Ye F."/>
            <person name="Su P."/>
            <person name="Kiefer A.F."/>
            <person name="Nichols A."/>
            <person name="Cepeda A.J."/>
            <person name="Yan W."/>
            <person name="Fan B."/>
            <person name="Jiang Y."/>
            <person name="Adhikari A."/>
            <person name="Zheng C.-J."/>
            <person name="Schuster L."/>
            <person name="Cowan T.M."/>
            <person name="Smanski M.J."/>
            <person name="Chevrette M.G."/>
            <person name="De Carvalho L.P.S."/>
            <person name="Shen B."/>
        </authorList>
    </citation>
    <scope>NUCLEOTIDE SEQUENCE [LARGE SCALE GENOMIC DNA]</scope>
    <source>
        <strain evidence="5 6">NPDC087045</strain>
    </source>
</reference>
<dbReference type="EC" id="3.5.2.6" evidence="3"/>
<keyword evidence="6" id="KW-1185">Reference proteome</keyword>
<dbReference type="InterPro" id="IPR000871">
    <property type="entry name" value="Beta-lactam_class-A"/>
</dbReference>
<accession>A0ABW8F089</accession>
<proteinExistence type="inferred from homology"/>
<dbReference type="Proteomes" id="UP001617427">
    <property type="component" value="Unassembled WGS sequence"/>
</dbReference>
<comment type="similarity">
    <text evidence="2">Belongs to the class-A beta-lactamase family.</text>
</comment>
<gene>
    <name evidence="5" type="primary">bla</name>
    <name evidence="5" type="ORF">ACIPEN_12835</name>
</gene>
<dbReference type="PRINTS" id="PR00118">
    <property type="entry name" value="BLACTAMASEA"/>
</dbReference>